<dbReference type="EMBL" id="BAAABZ010000015">
    <property type="protein sequence ID" value="GAA0523197.1"/>
    <property type="molecule type" value="Genomic_DNA"/>
</dbReference>
<feature type="region of interest" description="Disordered" evidence="1">
    <location>
        <begin position="67"/>
        <end position="91"/>
    </location>
</feature>
<accession>A0ABN1CQX9</accession>
<protein>
    <submittedName>
        <fullName evidence="2">Uncharacterized protein</fullName>
    </submittedName>
</protein>
<comment type="caution">
    <text evidence="2">The sequence shown here is derived from an EMBL/GenBank/DDBJ whole genome shotgun (WGS) entry which is preliminary data.</text>
</comment>
<feature type="compositionally biased region" description="Basic and acidic residues" evidence="1">
    <location>
        <begin position="15"/>
        <end position="25"/>
    </location>
</feature>
<gene>
    <name evidence="2" type="ORF">GCM10010390_26880</name>
</gene>
<keyword evidence="3" id="KW-1185">Reference proteome</keyword>
<reference evidence="2 3" key="1">
    <citation type="journal article" date="2019" name="Int. J. Syst. Evol. Microbiol.">
        <title>The Global Catalogue of Microorganisms (GCM) 10K type strain sequencing project: providing services to taxonomists for standard genome sequencing and annotation.</title>
        <authorList>
            <consortium name="The Broad Institute Genomics Platform"/>
            <consortium name="The Broad Institute Genome Sequencing Center for Infectious Disease"/>
            <person name="Wu L."/>
            <person name="Ma J."/>
        </authorList>
    </citation>
    <scope>NUCLEOTIDE SEQUENCE [LARGE SCALE GENOMIC DNA]</scope>
    <source>
        <strain evidence="2 3">JCM 5052</strain>
    </source>
</reference>
<evidence type="ECO:0000313" key="3">
    <source>
        <dbReference type="Proteomes" id="UP001501576"/>
    </source>
</evidence>
<name>A0ABN1CQX9_9ACTN</name>
<organism evidence="2 3">
    <name type="scientific">Streptomyces mordarskii</name>
    <dbReference type="NCBI Taxonomy" id="1226758"/>
    <lineage>
        <taxon>Bacteria</taxon>
        <taxon>Bacillati</taxon>
        <taxon>Actinomycetota</taxon>
        <taxon>Actinomycetes</taxon>
        <taxon>Kitasatosporales</taxon>
        <taxon>Streptomycetaceae</taxon>
        <taxon>Streptomyces</taxon>
    </lineage>
</organism>
<evidence type="ECO:0000256" key="1">
    <source>
        <dbReference type="SAM" id="MobiDB-lite"/>
    </source>
</evidence>
<evidence type="ECO:0000313" key="2">
    <source>
        <dbReference type="EMBL" id="GAA0523197.1"/>
    </source>
</evidence>
<feature type="region of interest" description="Disordered" evidence="1">
    <location>
        <begin position="1"/>
        <end position="25"/>
    </location>
</feature>
<sequence length="91" mass="9816">MRRDGGDTTGEVPEDGPKTRRVEDRASRVWRKHAYAIDACLGHCTLADVWSGRPRAARVTRALPYINPFGDGRSSNGATAGMDEASLTVTG</sequence>
<proteinExistence type="predicted"/>
<dbReference type="Proteomes" id="UP001501576">
    <property type="component" value="Unassembled WGS sequence"/>
</dbReference>